<keyword evidence="3" id="KW-1185">Reference proteome</keyword>
<evidence type="ECO:0000313" key="3">
    <source>
        <dbReference type="Proteomes" id="UP000481421"/>
    </source>
</evidence>
<dbReference type="Pfam" id="PF10124">
    <property type="entry name" value="Mu-like_gpT"/>
    <property type="match status" value="1"/>
</dbReference>
<reference evidence="2 3" key="1">
    <citation type="submission" date="2020-02" db="EMBL/GenBank/DDBJ databases">
        <title>Rhodobacter algicola sp. nov., isolated from microalga culture.</title>
        <authorList>
            <person name="Park C.-Y."/>
        </authorList>
    </citation>
    <scope>NUCLEOTIDE SEQUENCE [LARGE SCALE GENOMIC DNA]</scope>
    <source>
        <strain evidence="2 3">ETT8</strain>
    </source>
</reference>
<dbReference type="Proteomes" id="UP000481421">
    <property type="component" value="Unassembled WGS sequence"/>
</dbReference>
<comment type="caution">
    <text evidence="2">The sequence shown here is derived from an EMBL/GenBank/DDBJ whole genome shotgun (WGS) entry which is preliminary data.</text>
</comment>
<protein>
    <recommendedName>
        <fullName evidence="1">Bacteriophage Mu GpT domain-containing protein</fullName>
    </recommendedName>
</protein>
<dbReference type="EMBL" id="JAAIKE010000005">
    <property type="protein sequence ID" value="NEX47736.1"/>
    <property type="molecule type" value="Genomic_DNA"/>
</dbReference>
<accession>A0A6B3RRG7</accession>
<name>A0A6B3RRG7_9RHOB</name>
<dbReference type="InterPro" id="IPR018774">
    <property type="entry name" value="Phage_Mu_GpT"/>
</dbReference>
<feature type="domain" description="Bacteriophage Mu GpT" evidence="1">
    <location>
        <begin position="9"/>
        <end position="296"/>
    </location>
</feature>
<evidence type="ECO:0000313" key="2">
    <source>
        <dbReference type="EMBL" id="NEX47736.1"/>
    </source>
</evidence>
<gene>
    <name evidence="2" type="ORF">G3572_16095</name>
</gene>
<dbReference type="AlphaFoldDB" id="A0A6B3RRG7"/>
<evidence type="ECO:0000259" key="1">
    <source>
        <dbReference type="Pfam" id="PF10124"/>
    </source>
</evidence>
<sequence>MIINNENLDLVFRGFKATYTTAYLAAPTHGDKIAMTVPSASREETYGWLGAFPNMREWIGPRHVKSLEAHGFTIKNRKFESTVEVNRDDIADDKIGVYGPAFSEMGQSAKRHPEELIFGLLASGFDTNSYDGQNFFDTDHPVKDENDNEVTVSNMQAGAEPAWYLLDTSRGVRPIIWQERERYEFSQITRADDHHVFMNDKFVYGIRARVNAGFGLWQLAFGSKATLNAANYALARASMMRFTADGGRKLGVSPTVMVVPPELESAALALLNTEFGPNGESNIWKGTAQLIVTPYL</sequence>
<proteinExistence type="predicted"/>
<organism evidence="2 3">
    <name type="scientific">Pseudotabrizicola algicola</name>
    <dbReference type="NCBI Taxonomy" id="2709381"/>
    <lineage>
        <taxon>Bacteria</taxon>
        <taxon>Pseudomonadati</taxon>
        <taxon>Pseudomonadota</taxon>
        <taxon>Alphaproteobacteria</taxon>
        <taxon>Rhodobacterales</taxon>
        <taxon>Paracoccaceae</taxon>
        <taxon>Pseudotabrizicola</taxon>
    </lineage>
</organism>
<dbReference type="RefSeq" id="WP_164613732.1">
    <property type="nucleotide sequence ID" value="NZ_JAAIKE010000005.1"/>
</dbReference>